<dbReference type="AlphaFoldDB" id="A0A412GAL7"/>
<evidence type="ECO:0000313" key="3">
    <source>
        <dbReference type="Proteomes" id="UP000285864"/>
    </source>
</evidence>
<name>A0A412GAL7_9BACT</name>
<protein>
    <submittedName>
        <fullName evidence="2">DUF4890 domain-containing protein</fullName>
    </submittedName>
</protein>
<feature type="compositionally biased region" description="Gly residues" evidence="1">
    <location>
        <begin position="67"/>
        <end position="79"/>
    </location>
</feature>
<gene>
    <name evidence="2" type="ORF">DWY20_13320</name>
</gene>
<reference evidence="2 3" key="1">
    <citation type="submission" date="2018-08" db="EMBL/GenBank/DDBJ databases">
        <title>A genome reference for cultivated species of the human gut microbiota.</title>
        <authorList>
            <person name="Zou Y."/>
            <person name="Xue W."/>
            <person name="Luo G."/>
        </authorList>
    </citation>
    <scope>NUCLEOTIDE SEQUENCE [LARGE SCALE GENOMIC DNA]</scope>
    <source>
        <strain evidence="2 3">AF24-2</strain>
    </source>
</reference>
<dbReference type="EMBL" id="QRUU01000082">
    <property type="protein sequence ID" value="RGR91855.1"/>
    <property type="molecule type" value="Genomic_DNA"/>
</dbReference>
<feature type="compositionally biased region" description="Basic and acidic residues" evidence="1">
    <location>
        <begin position="88"/>
        <end position="101"/>
    </location>
</feature>
<proteinExistence type="predicted"/>
<evidence type="ECO:0000313" key="2">
    <source>
        <dbReference type="EMBL" id="RGR91855.1"/>
    </source>
</evidence>
<organism evidence="2 3">
    <name type="scientific">Phocaeicola coprocola</name>
    <dbReference type="NCBI Taxonomy" id="310298"/>
    <lineage>
        <taxon>Bacteria</taxon>
        <taxon>Pseudomonadati</taxon>
        <taxon>Bacteroidota</taxon>
        <taxon>Bacteroidia</taxon>
        <taxon>Bacteroidales</taxon>
        <taxon>Bacteroidaceae</taxon>
        <taxon>Phocaeicola</taxon>
    </lineage>
</organism>
<sequence>MPNPEKTARRRTDEMDKVLNLTEKQYKKIYKLNLKEEREKLEVLIGRGGKDMNRPPMREGGRPPMMNGGGQPPMMGGGRPPMMTPPAGDDKMKEEMQERAEKKIKKLRKILTDEQYDLWLTMKPEQPVPHPMPEAGRPAPHEEDFPVEMLQNETEHE</sequence>
<dbReference type="Proteomes" id="UP000285864">
    <property type="component" value="Unassembled WGS sequence"/>
</dbReference>
<accession>A0A412GAL7</accession>
<keyword evidence="3" id="KW-1185">Reference proteome</keyword>
<feature type="compositionally biased region" description="Basic and acidic residues" evidence="1">
    <location>
        <begin position="45"/>
        <end position="61"/>
    </location>
</feature>
<comment type="caution">
    <text evidence="2">The sequence shown here is derived from an EMBL/GenBank/DDBJ whole genome shotgun (WGS) entry which is preliminary data.</text>
</comment>
<feature type="region of interest" description="Disordered" evidence="1">
    <location>
        <begin position="122"/>
        <end position="157"/>
    </location>
</feature>
<feature type="region of interest" description="Disordered" evidence="1">
    <location>
        <begin position="45"/>
        <end position="102"/>
    </location>
</feature>
<evidence type="ECO:0000256" key="1">
    <source>
        <dbReference type="SAM" id="MobiDB-lite"/>
    </source>
</evidence>